<comment type="subcellular location">
    <subcellularLocation>
        <location evidence="1">Membrane</location>
        <topology evidence="1">Multi-pass membrane protein</topology>
    </subcellularLocation>
</comment>
<feature type="transmembrane region" description="Helical" evidence="5">
    <location>
        <begin position="324"/>
        <end position="343"/>
    </location>
</feature>
<evidence type="ECO:0000313" key="8">
    <source>
        <dbReference type="Proteomes" id="UP000254123"/>
    </source>
</evidence>
<sequence>MIIQRLKQLAKEEADHLFKFKPKIRPLYVGVVAAFTIASTIFIGALFDLLPVGILASLGAMIFLNQPRTGNVRQRQTLLFFIGIIMVGSFSLGLMAHNLPDFRVPLFIFMAFSMVLMGRYLRLPPPGGMFIMMASVLAIFMPVQWSEMLSKIGIVAAGAIYAWVVSLFYNLWIVRPPAERVDPGYGYQLGMVTESLIVSAFVVLSLEVALWLDMPYPYWVPVSCYVIMQGMQLRTMWIKQLHRILGTGIGVFVAWFLLSLPLSDIGVAIAIFMMFVWIESIITRHYALAVVMVTPLTIFIAEYGRGHSALSAGAAAAYDGIVQARFLDTLLGCLIALLGGVVMHSTGLRKPLMTLETKVFSPKQ</sequence>
<evidence type="ECO:0000256" key="3">
    <source>
        <dbReference type="ARBA" id="ARBA00022989"/>
    </source>
</evidence>
<feature type="transmembrane region" description="Helical" evidence="5">
    <location>
        <begin position="218"/>
        <end position="237"/>
    </location>
</feature>
<dbReference type="InterPro" id="IPR049453">
    <property type="entry name" value="Memb_transporter_dom"/>
</dbReference>
<dbReference type="Pfam" id="PF13515">
    <property type="entry name" value="FUSC_2"/>
    <property type="match status" value="1"/>
</dbReference>
<name>A0A379LN05_9GAMM</name>
<evidence type="ECO:0000256" key="1">
    <source>
        <dbReference type="ARBA" id="ARBA00004141"/>
    </source>
</evidence>
<feature type="transmembrane region" description="Helical" evidence="5">
    <location>
        <begin position="185"/>
        <end position="212"/>
    </location>
</feature>
<feature type="transmembrane region" description="Helical" evidence="5">
    <location>
        <begin position="49"/>
        <end position="65"/>
    </location>
</feature>
<feature type="transmembrane region" description="Helical" evidence="5">
    <location>
        <begin position="77"/>
        <end position="96"/>
    </location>
</feature>
<feature type="transmembrane region" description="Helical" evidence="5">
    <location>
        <begin position="152"/>
        <end position="173"/>
    </location>
</feature>
<dbReference type="Proteomes" id="UP000254123">
    <property type="component" value="Unassembled WGS sequence"/>
</dbReference>
<dbReference type="AlphaFoldDB" id="A0A379LN05"/>
<evidence type="ECO:0000259" key="6">
    <source>
        <dbReference type="Pfam" id="PF13515"/>
    </source>
</evidence>
<evidence type="ECO:0000256" key="2">
    <source>
        <dbReference type="ARBA" id="ARBA00022692"/>
    </source>
</evidence>
<organism evidence="7 8">
    <name type="scientific">Psychrobacter phenylpyruvicus</name>
    <dbReference type="NCBI Taxonomy" id="29432"/>
    <lineage>
        <taxon>Bacteria</taxon>
        <taxon>Pseudomonadati</taxon>
        <taxon>Pseudomonadota</taxon>
        <taxon>Gammaproteobacteria</taxon>
        <taxon>Moraxellales</taxon>
        <taxon>Moraxellaceae</taxon>
        <taxon>Psychrobacter</taxon>
    </lineage>
</organism>
<evidence type="ECO:0000313" key="7">
    <source>
        <dbReference type="EMBL" id="SUD91958.1"/>
    </source>
</evidence>
<feature type="transmembrane region" description="Helical" evidence="5">
    <location>
        <begin position="284"/>
        <end position="303"/>
    </location>
</feature>
<reference evidence="7 8" key="1">
    <citation type="submission" date="2018-06" db="EMBL/GenBank/DDBJ databases">
        <authorList>
            <consortium name="Pathogen Informatics"/>
            <person name="Doyle S."/>
        </authorList>
    </citation>
    <scope>NUCLEOTIDE SEQUENCE [LARGE SCALE GENOMIC DNA]</scope>
    <source>
        <strain evidence="7 8">NCTC10526</strain>
    </source>
</reference>
<feature type="domain" description="Integral membrane bound transporter" evidence="6">
    <location>
        <begin position="207"/>
        <end position="338"/>
    </location>
</feature>
<dbReference type="GO" id="GO:0016020">
    <property type="term" value="C:membrane"/>
    <property type="evidence" value="ECO:0007669"/>
    <property type="project" value="UniProtKB-SubCell"/>
</dbReference>
<keyword evidence="3 5" id="KW-1133">Transmembrane helix</keyword>
<proteinExistence type="predicted"/>
<dbReference type="EMBL" id="UGVC01000001">
    <property type="protein sequence ID" value="SUD91958.1"/>
    <property type="molecule type" value="Genomic_DNA"/>
</dbReference>
<evidence type="ECO:0000256" key="5">
    <source>
        <dbReference type="SAM" id="Phobius"/>
    </source>
</evidence>
<feature type="transmembrane region" description="Helical" evidence="5">
    <location>
        <begin position="128"/>
        <end position="146"/>
    </location>
</feature>
<gene>
    <name evidence="7" type="ORF">NCTC10526_02337</name>
</gene>
<evidence type="ECO:0000256" key="4">
    <source>
        <dbReference type="ARBA" id="ARBA00023136"/>
    </source>
</evidence>
<keyword evidence="4 5" id="KW-0472">Membrane</keyword>
<accession>A0A379LN05</accession>
<feature type="transmembrane region" description="Helical" evidence="5">
    <location>
        <begin position="249"/>
        <end position="278"/>
    </location>
</feature>
<dbReference type="STRING" id="1123034.GCA_000685805_00748"/>
<dbReference type="RefSeq" id="WP_051584352.1">
    <property type="nucleotide sequence ID" value="NZ_CAJHAQ010000001.1"/>
</dbReference>
<protein>
    <recommendedName>
        <fullName evidence="6">Integral membrane bound transporter domain-containing protein</fullName>
    </recommendedName>
</protein>
<keyword evidence="8" id="KW-1185">Reference proteome</keyword>
<feature type="transmembrane region" description="Helical" evidence="5">
    <location>
        <begin position="26"/>
        <end position="43"/>
    </location>
</feature>
<keyword evidence="2 5" id="KW-0812">Transmembrane</keyword>